<proteinExistence type="predicted"/>
<feature type="region of interest" description="Disordered" evidence="1">
    <location>
        <begin position="33"/>
        <end position="85"/>
    </location>
</feature>
<name>A0AA43XJW3_9CLOT</name>
<dbReference type="AlphaFoldDB" id="A0AA43XJW3"/>
<dbReference type="PROSITE" id="PS51257">
    <property type="entry name" value="PROKAR_LIPOPROTEIN"/>
    <property type="match status" value="1"/>
</dbReference>
<keyword evidence="2" id="KW-0472">Membrane</keyword>
<dbReference type="Proteomes" id="UP000449710">
    <property type="component" value="Unassembled WGS sequence"/>
</dbReference>
<evidence type="ECO:0000313" key="4">
    <source>
        <dbReference type="Proteomes" id="UP000449710"/>
    </source>
</evidence>
<evidence type="ECO:0000256" key="2">
    <source>
        <dbReference type="SAM" id="Phobius"/>
    </source>
</evidence>
<feature type="transmembrane region" description="Helical" evidence="2">
    <location>
        <begin position="7"/>
        <end position="26"/>
    </location>
</feature>
<dbReference type="EMBL" id="SUMG01000003">
    <property type="protein sequence ID" value="NBG87706.1"/>
    <property type="molecule type" value="Genomic_DNA"/>
</dbReference>
<organism evidence="3 4">
    <name type="scientific">Isachenkonia alkalipeptolytica</name>
    <dbReference type="NCBI Taxonomy" id="2565777"/>
    <lineage>
        <taxon>Bacteria</taxon>
        <taxon>Bacillati</taxon>
        <taxon>Bacillota</taxon>
        <taxon>Clostridia</taxon>
        <taxon>Eubacteriales</taxon>
        <taxon>Clostridiaceae</taxon>
        <taxon>Isachenkonia</taxon>
    </lineage>
</organism>
<dbReference type="RefSeq" id="WP_160719400.1">
    <property type="nucleotide sequence ID" value="NZ_SUMG01000003.1"/>
</dbReference>
<keyword evidence="2" id="KW-1133">Transmembrane helix</keyword>
<evidence type="ECO:0000256" key="1">
    <source>
        <dbReference type="SAM" id="MobiDB-lite"/>
    </source>
</evidence>
<keyword evidence="4" id="KW-1185">Reference proteome</keyword>
<feature type="compositionally biased region" description="Acidic residues" evidence="1">
    <location>
        <begin position="33"/>
        <end position="53"/>
    </location>
</feature>
<feature type="compositionally biased region" description="Basic and acidic residues" evidence="1">
    <location>
        <begin position="54"/>
        <end position="75"/>
    </location>
</feature>
<reference evidence="3 4" key="1">
    <citation type="submission" date="2019-04" db="EMBL/GenBank/DDBJ databases">
        <title>Isachenkonia alkalipeptolytica gen. nov. sp. nov. a new anaerobic, alkiliphilic organothrophic bacterium capable to reduce synthesized ferrihydrite isolated from a soda lake.</title>
        <authorList>
            <person name="Toshchakov S.V."/>
            <person name="Zavarzina D.G."/>
            <person name="Zhilina T.N."/>
            <person name="Kostrikina N.A."/>
            <person name="Kublanov I.V."/>
        </authorList>
    </citation>
    <scope>NUCLEOTIDE SEQUENCE [LARGE SCALE GENOMIC DNA]</scope>
    <source>
        <strain evidence="3 4">Z-1701</strain>
    </source>
</reference>
<gene>
    <name evidence="3" type="ORF">ISALK_04255</name>
</gene>
<evidence type="ECO:0000313" key="3">
    <source>
        <dbReference type="EMBL" id="NBG87706.1"/>
    </source>
</evidence>
<accession>A0AA43XJW3</accession>
<evidence type="ECO:0008006" key="5">
    <source>
        <dbReference type="Google" id="ProtNLM"/>
    </source>
</evidence>
<sequence>MYQGKGIGRTLWTLIFIAIIGLIMVGCNQEEDLASEGEDDNEEEVVMEGEVERDDEKESEKESKDDVKELEKTESEDATGNSAIVEVTSQELQKITVEPYEIEERLILSGDRDYVLTEMPTAPGTVHIISEFEAWKKAYDEMDSSSGSKQPMYWYGSLLKDAWSDPEDYRGDRLENHPVDDDLFISSINYKEVSLDGKRILYSVSMYEEEGQHEGPESISGVFVTNFEIPVEPKELNISEGFFSIKPLWSESNEVIYYVLEDGLFSYSVAEDIEKLIIPSKDLPGIPREESDRGKQGVHYETYRDEESTYIYYYHDEKIMKITLGDEAEVETFYEGIDGEELENITVLKEDHLLLSYESGIFEKTELQLFNGEEIEIEKTRGTSQFQDHFISESGHVFLLFTTFEDGAEVQVFDQELSKEKSYRLPPSFSHSTVLGKVPGEPGELAVICDEAYYNLKTP</sequence>
<comment type="caution">
    <text evidence="3">The sequence shown here is derived from an EMBL/GenBank/DDBJ whole genome shotgun (WGS) entry which is preliminary data.</text>
</comment>
<protein>
    <recommendedName>
        <fullName evidence="5">Lipoprotein</fullName>
    </recommendedName>
</protein>
<keyword evidence="2" id="KW-0812">Transmembrane</keyword>